<dbReference type="Pfam" id="PF06414">
    <property type="entry name" value="Zeta_toxin"/>
    <property type="match status" value="1"/>
</dbReference>
<feature type="region of interest" description="Disordered" evidence="3">
    <location>
        <begin position="90"/>
        <end position="112"/>
    </location>
</feature>
<evidence type="ECO:0000256" key="1">
    <source>
        <dbReference type="ARBA" id="ARBA00022741"/>
    </source>
</evidence>
<dbReference type="AlphaFoldDB" id="A0AAW0Q4A6"/>
<feature type="region of interest" description="Disordered" evidence="3">
    <location>
        <begin position="228"/>
        <end position="247"/>
    </location>
</feature>
<evidence type="ECO:0000259" key="4">
    <source>
        <dbReference type="Pfam" id="PF06414"/>
    </source>
</evidence>
<dbReference type="GO" id="GO:0016301">
    <property type="term" value="F:kinase activity"/>
    <property type="evidence" value="ECO:0007669"/>
    <property type="project" value="InterPro"/>
</dbReference>
<keyword evidence="6" id="KW-1185">Reference proteome</keyword>
<protein>
    <submittedName>
        <fullName evidence="5">Zeta toxin family protein</fullName>
    </submittedName>
</protein>
<reference evidence="5 6" key="1">
    <citation type="submission" date="2023-01" db="EMBL/GenBank/DDBJ databases">
        <title>Analysis of 21 Apiospora genomes using comparative genomics revels a genus with tremendous synthesis potential of carbohydrate active enzymes and secondary metabolites.</title>
        <authorList>
            <person name="Sorensen T."/>
        </authorList>
    </citation>
    <scope>NUCLEOTIDE SEQUENCE [LARGE SCALE GENOMIC DNA]</scope>
    <source>
        <strain evidence="5 6">CBS 117206</strain>
    </source>
</reference>
<evidence type="ECO:0000256" key="2">
    <source>
        <dbReference type="ARBA" id="ARBA00022840"/>
    </source>
</evidence>
<name>A0AAW0Q4A6_9PEZI</name>
<keyword evidence="2" id="KW-0067">ATP-binding</keyword>
<dbReference type="Proteomes" id="UP001392437">
    <property type="component" value="Unassembled WGS sequence"/>
</dbReference>
<evidence type="ECO:0000313" key="6">
    <source>
        <dbReference type="Proteomes" id="UP001392437"/>
    </source>
</evidence>
<dbReference type="Gene3D" id="3.40.50.300">
    <property type="entry name" value="P-loop containing nucleotide triphosphate hydrolases"/>
    <property type="match status" value="1"/>
</dbReference>
<feature type="compositionally biased region" description="Low complexity" evidence="3">
    <location>
        <begin position="299"/>
        <end position="312"/>
    </location>
</feature>
<comment type="caution">
    <text evidence="5">The sequence shown here is derived from an EMBL/GenBank/DDBJ whole genome shotgun (WGS) entry which is preliminary data.</text>
</comment>
<gene>
    <name evidence="5" type="ORF">PG999_013371</name>
</gene>
<feature type="region of interest" description="Disordered" evidence="3">
    <location>
        <begin position="290"/>
        <end position="312"/>
    </location>
</feature>
<feature type="compositionally biased region" description="Basic and acidic residues" evidence="3">
    <location>
        <begin position="90"/>
        <end position="109"/>
    </location>
</feature>
<dbReference type="InterPro" id="IPR027417">
    <property type="entry name" value="P-loop_NTPase"/>
</dbReference>
<evidence type="ECO:0000256" key="3">
    <source>
        <dbReference type="SAM" id="MobiDB-lite"/>
    </source>
</evidence>
<organism evidence="5 6">
    <name type="scientific">Apiospora kogelbergensis</name>
    <dbReference type="NCBI Taxonomy" id="1337665"/>
    <lineage>
        <taxon>Eukaryota</taxon>
        <taxon>Fungi</taxon>
        <taxon>Dikarya</taxon>
        <taxon>Ascomycota</taxon>
        <taxon>Pezizomycotina</taxon>
        <taxon>Sordariomycetes</taxon>
        <taxon>Xylariomycetidae</taxon>
        <taxon>Amphisphaeriales</taxon>
        <taxon>Apiosporaceae</taxon>
        <taxon>Apiospora</taxon>
    </lineage>
</organism>
<sequence>MSMSSFDAKAFVLSEQESTKIFKRDIIPAEFGGFVDKNAAAPLLPLSPPLSGGWKSEPPVAVLIVGQTGAGKTHAAPAIKGVFESIVRGRGEPRVGREETEDLGSRNEKDDEEQAGPVIAHFIADTYKTYHPAYANLSAGDANEQTGRASAATGPDARRWLAMAVRHAVALRLDVLLESACRHPEDFAHLAQAFRGGGYRVEVGLMAVPAGLSRLGILTRFYHRRSLEEAGPKSSSPRRGSLLTARLTPKKVHDDSYEGLLRAAEFVDESDAIDQVVVVRRGNLVAYANERQEDGAWKQQQQPGAPGEPQMP</sequence>
<accession>A0AAW0Q4A6</accession>
<evidence type="ECO:0000313" key="5">
    <source>
        <dbReference type="EMBL" id="KAK8095349.1"/>
    </source>
</evidence>
<dbReference type="EMBL" id="JAQQWP010000011">
    <property type="protein sequence ID" value="KAK8095349.1"/>
    <property type="molecule type" value="Genomic_DNA"/>
</dbReference>
<proteinExistence type="predicted"/>
<dbReference type="GO" id="GO:0005524">
    <property type="term" value="F:ATP binding"/>
    <property type="evidence" value="ECO:0007669"/>
    <property type="project" value="UniProtKB-KW"/>
</dbReference>
<keyword evidence="1" id="KW-0547">Nucleotide-binding</keyword>
<dbReference type="InterPro" id="IPR010488">
    <property type="entry name" value="Zeta_toxin_domain"/>
</dbReference>
<dbReference type="SUPFAM" id="SSF52540">
    <property type="entry name" value="P-loop containing nucleoside triphosphate hydrolases"/>
    <property type="match status" value="1"/>
</dbReference>
<feature type="domain" description="Zeta toxin" evidence="4">
    <location>
        <begin position="119"/>
        <end position="291"/>
    </location>
</feature>